<dbReference type="AlphaFoldDB" id="B4CV70"/>
<evidence type="ECO:0000313" key="2">
    <source>
        <dbReference type="Proteomes" id="UP000005824"/>
    </source>
</evidence>
<dbReference type="InParanoid" id="B4CV70"/>
<reference evidence="1 2" key="1">
    <citation type="journal article" date="2011" name="J. Bacteriol.">
        <title>Genome sequence of Chthoniobacter flavus Ellin428, an aerobic heterotrophic soil bacterium.</title>
        <authorList>
            <person name="Kant R."/>
            <person name="van Passel M.W."/>
            <person name="Palva A."/>
            <person name="Lucas S."/>
            <person name="Lapidus A."/>
            <person name="Glavina Del Rio T."/>
            <person name="Dalin E."/>
            <person name="Tice H."/>
            <person name="Bruce D."/>
            <person name="Goodwin L."/>
            <person name="Pitluck S."/>
            <person name="Larimer F.W."/>
            <person name="Land M.L."/>
            <person name="Hauser L."/>
            <person name="Sangwan P."/>
            <person name="de Vos W.M."/>
            <person name="Janssen P.H."/>
            <person name="Smidt H."/>
        </authorList>
    </citation>
    <scope>NUCLEOTIDE SEQUENCE [LARGE SCALE GENOMIC DNA]</scope>
    <source>
        <strain evidence="1 2">Ellin428</strain>
    </source>
</reference>
<gene>
    <name evidence="1" type="ORF">CfE428DRAFT_0583</name>
</gene>
<proteinExistence type="predicted"/>
<keyword evidence="2" id="KW-1185">Reference proteome</keyword>
<comment type="caution">
    <text evidence="1">The sequence shown here is derived from an EMBL/GenBank/DDBJ whole genome shotgun (WGS) entry which is preliminary data.</text>
</comment>
<dbReference type="Proteomes" id="UP000005824">
    <property type="component" value="Unassembled WGS sequence"/>
</dbReference>
<protein>
    <submittedName>
        <fullName evidence="1">Uncharacterized protein</fullName>
    </submittedName>
</protein>
<name>B4CV70_9BACT</name>
<organism evidence="1 2">
    <name type="scientific">Chthoniobacter flavus Ellin428</name>
    <dbReference type="NCBI Taxonomy" id="497964"/>
    <lineage>
        <taxon>Bacteria</taxon>
        <taxon>Pseudomonadati</taxon>
        <taxon>Verrucomicrobiota</taxon>
        <taxon>Spartobacteria</taxon>
        <taxon>Chthoniobacterales</taxon>
        <taxon>Chthoniobacteraceae</taxon>
        <taxon>Chthoniobacter</taxon>
    </lineage>
</organism>
<accession>B4CV70</accession>
<evidence type="ECO:0000313" key="1">
    <source>
        <dbReference type="EMBL" id="EDY22458.1"/>
    </source>
</evidence>
<sequence length="125" mass="13514">MDQVGSDLVLNCSGWIVHGVSTPTYAGDGLGMNVIYGNLVETHEQFQFGRLMTVDHGVLRESHSVFDRSMWSTASYLDGPVIVRGYPTGRATKGKGIKMVVAPEGSDDWQGSSIPVYTASFDLAD</sequence>
<dbReference type="EMBL" id="ABVL01000001">
    <property type="protein sequence ID" value="EDY22458.1"/>
    <property type="molecule type" value="Genomic_DNA"/>
</dbReference>
<dbReference type="STRING" id="497964.CfE428DRAFT_0583"/>